<sequence>MSPPSSSLGSSYIVIKKIHWQGKAETMAPFIFKKVKLRLNRTKEETSFQKPGDIPDIDTSKVPAPDAASIPVRDAETPPPTYQKAETKPKPSSPTEGVTTTKDFKIASKPWLEVTIEPSYNPEPIEFITEKSTPQWRWPNTHVRAWLLAVLTNEIKSKPLLALEIVEEEMGIGANLYCRTRLYWTRVLDCEDGEMVYMKLMGTFLITSKPSNASQCFDQIAAKLTIQENQESEISFNHANPKTVLFMGEQPAQKLCKPDA</sequence>
<dbReference type="EMBL" id="JAFJYH010000107">
    <property type="protein sequence ID" value="KAG4419355.1"/>
    <property type="molecule type" value="Genomic_DNA"/>
</dbReference>
<name>A0A8H7TD27_9HELO</name>
<gene>
    <name evidence="2" type="ORF">IFR04_007503</name>
</gene>
<dbReference type="AlphaFoldDB" id="A0A8H7TD27"/>
<feature type="region of interest" description="Disordered" evidence="1">
    <location>
        <begin position="43"/>
        <end position="99"/>
    </location>
</feature>
<comment type="caution">
    <text evidence="2">The sequence shown here is derived from an EMBL/GenBank/DDBJ whole genome shotgun (WGS) entry which is preliminary data.</text>
</comment>
<protein>
    <submittedName>
        <fullName evidence="2">Uncharacterized protein</fullName>
    </submittedName>
</protein>
<dbReference type="OrthoDB" id="3456898at2759"/>
<evidence type="ECO:0000256" key="1">
    <source>
        <dbReference type="SAM" id="MobiDB-lite"/>
    </source>
</evidence>
<reference evidence="2" key="1">
    <citation type="submission" date="2021-02" db="EMBL/GenBank/DDBJ databases">
        <title>Genome sequence Cadophora malorum strain M34.</title>
        <authorList>
            <person name="Stefanovic E."/>
            <person name="Vu D."/>
            <person name="Scully C."/>
            <person name="Dijksterhuis J."/>
            <person name="Roader J."/>
            <person name="Houbraken J."/>
        </authorList>
    </citation>
    <scope>NUCLEOTIDE SEQUENCE</scope>
    <source>
        <strain evidence="2">M34</strain>
    </source>
</reference>
<proteinExistence type="predicted"/>
<dbReference type="Proteomes" id="UP000664132">
    <property type="component" value="Unassembled WGS sequence"/>
</dbReference>
<accession>A0A8H7TD27</accession>
<evidence type="ECO:0000313" key="3">
    <source>
        <dbReference type="Proteomes" id="UP000664132"/>
    </source>
</evidence>
<keyword evidence="3" id="KW-1185">Reference proteome</keyword>
<evidence type="ECO:0000313" key="2">
    <source>
        <dbReference type="EMBL" id="KAG4419355.1"/>
    </source>
</evidence>
<organism evidence="2 3">
    <name type="scientific">Cadophora malorum</name>
    <dbReference type="NCBI Taxonomy" id="108018"/>
    <lineage>
        <taxon>Eukaryota</taxon>
        <taxon>Fungi</taxon>
        <taxon>Dikarya</taxon>
        <taxon>Ascomycota</taxon>
        <taxon>Pezizomycotina</taxon>
        <taxon>Leotiomycetes</taxon>
        <taxon>Helotiales</taxon>
        <taxon>Ploettnerulaceae</taxon>
        <taxon>Cadophora</taxon>
    </lineage>
</organism>